<name>A0A0G0SEZ2_9BACT</name>
<evidence type="ECO:0000313" key="2">
    <source>
        <dbReference type="EMBL" id="KKR63528.1"/>
    </source>
</evidence>
<gene>
    <name evidence="2" type="ORF">UU02_C0023G0006</name>
</gene>
<dbReference type="Gene3D" id="1.25.40.10">
    <property type="entry name" value="Tetratricopeptide repeat domain"/>
    <property type="match status" value="1"/>
</dbReference>
<protein>
    <submittedName>
        <fullName evidence="2">Uncharacterized protein</fullName>
    </submittedName>
</protein>
<accession>A0A0G0SEZ2</accession>
<comment type="caution">
    <text evidence="2">The sequence shown here is derived from an EMBL/GenBank/DDBJ whole genome shotgun (WGS) entry which is preliminary data.</text>
</comment>
<dbReference type="Proteomes" id="UP000034293">
    <property type="component" value="Unassembled WGS sequence"/>
</dbReference>
<evidence type="ECO:0000313" key="3">
    <source>
        <dbReference type="Proteomes" id="UP000034293"/>
    </source>
</evidence>
<dbReference type="InterPro" id="IPR019734">
    <property type="entry name" value="TPR_rpt"/>
</dbReference>
<dbReference type="EMBL" id="LBZA01000023">
    <property type="protein sequence ID" value="KKR63528.1"/>
    <property type="molecule type" value="Genomic_DNA"/>
</dbReference>
<proteinExistence type="predicted"/>
<evidence type="ECO:0000256" key="1">
    <source>
        <dbReference type="PROSITE-ProRule" id="PRU00339"/>
    </source>
</evidence>
<dbReference type="InterPro" id="IPR011990">
    <property type="entry name" value="TPR-like_helical_dom_sf"/>
</dbReference>
<sequence length="231" mass="25506">MDISAANIAVASALSGRWSEAIDANLEIIRSDPDDTEALCRLARAYSEIGKVHEARDTANKVLGIDPTNQIATKFLEKLKLVKKSGGQMFSPTRNESFLEEPGKTKLIQLLNLGEPVNFINLDPGEEVKLTCYSHRVSITTLGGVYIGRLPDDIAARLRNLIKKGNKYQALIKSVNSKEITIFVREIERGAKVADSPSFPPEKIDYVSFTPPELVHSDIPDVQTTEETPEE</sequence>
<feature type="repeat" description="TPR" evidence="1">
    <location>
        <begin position="36"/>
        <end position="69"/>
    </location>
</feature>
<dbReference type="SUPFAM" id="SSF48452">
    <property type="entry name" value="TPR-like"/>
    <property type="match status" value="1"/>
</dbReference>
<dbReference type="SMART" id="SM00028">
    <property type="entry name" value="TPR"/>
    <property type="match status" value="1"/>
</dbReference>
<dbReference type="AlphaFoldDB" id="A0A0G0SEZ2"/>
<organism evidence="2 3">
    <name type="scientific">Candidatus Woesebacteria bacterium GW2011_GWA1_40_43</name>
    <dbReference type="NCBI Taxonomy" id="1618553"/>
    <lineage>
        <taxon>Bacteria</taxon>
        <taxon>Candidatus Woeseibacteriota</taxon>
    </lineage>
</organism>
<keyword evidence="1" id="KW-0802">TPR repeat</keyword>
<dbReference type="PROSITE" id="PS50005">
    <property type="entry name" value="TPR"/>
    <property type="match status" value="1"/>
</dbReference>
<reference evidence="2 3" key="1">
    <citation type="journal article" date="2015" name="Nature">
        <title>rRNA introns, odd ribosomes, and small enigmatic genomes across a large radiation of phyla.</title>
        <authorList>
            <person name="Brown C.T."/>
            <person name="Hug L.A."/>
            <person name="Thomas B.C."/>
            <person name="Sharon I."/>
            <person name="Castelle C.J."/>
            <person name="Singh A."/>
            <person name="Wilkins M.J."/>
            <person name="Williams K.H."/>
            <person name="Banfield J.F."/>
        </authorList>
    </citation>
    <scope>NUCLEOTIDE SEQUENCE [LARGE SCALE GENOMIC DNA]</scope>
</reference>